<reference evidence="2 3" key="1">
    <citation type="submission" date="2014-08" db="EMBL/GenBank/DDBJ databases">
        <authorList>
            <person name="den Bakker H.C."/>
        </authorList>
    </citation>
    <scope>NUCLEOTIDE SEQUENCE [LARGE SCALE GENOMIC DNA]</scope>
    <source>
        <strain evidence="2 3">DSM 18334</strain>
    </source>
</reference>
<dbReference type="eggNOG" id="COG4951">
    <property type="taxonomic scope" value="Bacteria"/>
</dbReference>
<sequence>MPDVIDRLYELYVIQNHHYLLQFRGGFYCTVTERAKPLRRYQMDAHINGRTTVGTFSGQHFTKFLTFDVDFKHSLELAKWVTYKLAAALDSVGAHEYAISYSGNKGYHVDLFFDMAIPVETARTFFAFIVSLAEVSGVEGGEVEFRPSAQQGVKLPIGTHQKTGNFCGFCRIEDGLRVMNREESTAYLHAINKTDHTLIISRDDMAHDLDDAAEMENVIARHTPLETYAQDESYSLTRAAERYHNGLTGPGQRHNSFLLLARLFNHNGVDRAGAVESITEWLAWQESGFYESSAEYCAEDLRKCVDYVYDKNLTLNGGQRDLTVSFCEIDDIIRRCPQKSHKALAYALLIHSKRWASASGTFFMVFNQMAEASGLCLRTAKTQINQLENIGVIEIVKRDQKVRGTFKKKPNIYRMTLAAGGEEYEVTKETGLADCLHHFYEDSDLKDALPRRQYEALTMAS</sequence>
<dbReference type="Pfam" id="PF22548">
    <property type="entry name" value="AEP-TOTE"/>
    <property type="match status" value="1"/>
</dbReference>
<proteinExistence type="predicted"/>
<dbReference type="SUPFAM" id="SSF56747">
    <property type="entry name" value="Prim-pol domain"/>
    <property type="match status" value="1"/>
</dbReference>
<comment type="caution">
    <text evidence="2">The sequence shown here is derived from an EMBL/GenBank/DDBJ whole genome shotgun (WGS) entry which is preliminary data.</text>
</comment>
<reference evidence="2 3" key="2">
    <citation type="submission" date="2014-10" db="EMBL/GenBank/DDBJ databases">
        <title>Comparative genomics of the Paenibacillus odorifer group.</title>
        <authorList>
            <person name="Tsai Y.-C."/>
            <person name="Martin N."/>
            <person name="Korlach J."/>
            <person name="Wiedmann M."/>
        </authorList>
    </citation>
    <scope>NUCLEOTIDE SEQUENCE [LARGE SCALE GENOMIC DNA]</scope>
    <source>
        <strain evidence="2 3">DSM 18334</strain>
    </source>
</reference>
<keyword evidence="3" id="KW-1185">Reference proteome</keyword>
<protein>
    <recommendedName>
        <fullName evidence="1">TOTE conflict system primase domain-containing protein</fullName>
    </recommendedName>
</protein>
<dbReference type="RefSeq" id="WP_036647473.1">
    <property type="nucleotide sequence ID" value="NZ_JQCR01000001.1"/>
</dbReference>
<gene>
    <name evidence="2" type="ORF">PWYN_01090</name>
</gene>
<dbReference type="Proteomes" id="UP000029734">
    <property type="component" value="Unassembled WGS sequence"/>
</dbReference>
<evidence type="ECO:0000259" key="1">
    <source>
        <dbReference type="Pfam" id="PF22548"/>
    </source>
</evidence>
<dbReference type="AlphaFoldDB" id="A0A098MFI8"/>
<accession>A0A098MFI8</accession>
<dbReference type="OrthoDB" id="2453150at2"/>
<feature type="domain" description="TOTE conflict system primase" evidence="1">
    <location>
        <begin position="33"/>
        <end position="132"/>
    </location>
</feature>
<evidence type="ECO:0000313" key="3">
    <source>
        <dbReference type="Proteomes" id="UP000029734"/>
    </source>
</evidence>
<dbReference type="STRING" id="268407.PWYN_01090"/>
<organism evidence="2 3">
    <name type="scientific">Paenibacillus wynnii</name>
    <dbReference type="NCBI Taxonomy" id="268407"/>
    <lineage>
        <taxon>Bacteria</taxon>
        <taxon>Bacillati</taxon>
        <taxon>Bacillota</taxon>
        <taxon>Bacilli</taxon>
        <taxon>Bacillales</taxon>
        <taxon>Paenibacillaceae</taxon>
        <taxon>Paenibacillus</taxon>
    </lineage>
</organism>
<dbReference type="EMBL" id="JQCR01000001">
    <property type="protein sequence ID" value="KGE20806.1"/>
    <property type="molecule type" value="Genomic_DNA"/>
</dbReference>
<dbReference type="InterPro" id="IPR054347">
    <property type="entry name" value="TOTE_primase"/>
</dbReference>
<name>A0A098MFI8_9BACL</name>
<evidence type="ECO:0000313" key="2">
    <source>
        <dbReference type="EMBL" id="KGE20806.1"/>
    </source>
</evidence>